<feature type="domain" description="Glycosyltransferase subfamily 4-like N-terminal" evidence="4">
    <location>
        <begin position="13"/>
        <end position="150"/>
    </location>
</feature>
<dbReference type="Gene3D" id="3.40.50.2000">
    <property type="entry name" value="Glycogen Phosphorylase B"/>
    <property type="match status" value="2"/>
</dbReference>
<dbReference type="InterPro" id="IPR001296">
    <property type="entry name" value="Glyco_trans_1"/>
</dbReference>
<reference evidence="5" key="1">
    <citation type="submission" date="2020-02" db="EMBL/GenBank/DDBJ databases">
        <authorList>
            <person name="Chen W.-M."/>
        </authorList>
    </citation>
    <scope>NUCLEOTIDE SEQUENCE</scope>
    <source>
        <strain evidence="5">NBD-18</strain>
    </source>
</reference>
<keyword evidence="1" id="KW-0328">Glycosyltransferase</keyword>
<dbReference type="CDD" id="cd03801">
    <property type="entry name" value="GT4_PimA-like"/>
    <property type="match status" value="1"/>
</dbReference>
<name>A0A6B2QVC0_9BURK</name>
<feature type="domain" description="Glycosyl transferase family 1" evidence="3">
    <location>
        <begin position="171"/>
        <end position="325"/>
    </location>
</feature>
<dbReference type="SUPFAM" id="SSF53756">
    <property type="entry name" value="UDP-Glycosyltransferase/glycogen phosphorylase"/>
    <property type="match status" value="1"/>
</dbReference>
<dbReference type="Pfam" id="PF00534">
    <property type="entry name" value="Glycos_transf_1"/>
    <property type="match status" value="1"/>
</dbReference>
<evidence type="ECO:0000256" key="1">
    <source>
        <dbReference type="ARBA" id="ARBA00022676"/>
    </source>
</evidence>
<evidence type="ECO:0000259" key="3">
    <source>
        <dbReference type="Pfam" id="PF00534"/>
    </source>
</evidence>
<dbReference type="PANTHER" id="PTHR12526:SF510">
    <property type="entry name" value="D-INOSITOL 3-PHOSPHATE GLYCOSYLTRANSFERASE"/>
    <property type="match status" value="1"/>
</dbReference>
<dbReference type="GO" id="GO:0016757">
    <property type="term" value="F:glycosyltransferase activity"/>
    <property type="evidence" value="ECO:0007669"/>
    <property type="project" value="UniProtKB-KW"/>
</dbReference>
<dbReference type="EMBL" id="JAAGRN010000002">
    <property type="protein sequence ID" value="NDY82330.1"/>
    <property type="molecule type" value="Genomic_DNA"/>
</dbReference>
<evidence type="ECO:0000259" key="4">
    <source>
        <dbReference type="Pfam" id="PF13439"/>
    </source>
</evidence>
<keyword evidence="2 5" id="KW-0808">Transferase</keyword>
<dbReference type="InterPro" id="IPR028098">
    <property type="entry name" value="Glyco_trans_4-like_N"/>
</dbReference>
<sequence>MRVLQINTERTWRGGERQTLLTALGMRDAGHDVELLLHGDGVLAVRAREQGLRVHCVGNTPGFPMWLARNGRHYDIVHAQTAQAATWAVITKWAHRRPVVFTRRTNFPSGSKPWVTRQKWSRVDRMVAISEAAAVAPRAMGIDTLVIPSAVPAVVGDDARVQAFIEEQSLQGVRIVGTASALSPEKDPVTLIRAASLVCERFDDVVFVHWGASGQASEAAQQCLRDLNLAGRYRLLGFETGVEQLYPALSVFVMASRFEALGTSVLDAMMQKVPVVATDAGGLKETIANNRGLMCPVGDARAMAEQIITLLDQPARAAAMAEAAYVDVIQEYDVGRMTQRYLDVYAGLSSTRN</sequence>
<gene>
    <name evidence="5" type="ORF">G3I67_03695</name>
</gene>
<protein>
    <submittedName>
        <fullName evidence="5">Glycosyltransferase family 4 protein</fullName>
    </submittedName>
</protein>
<accession>A0A6B2QVC0</accession>
<dbReference type="Pfam" id="PF13439">
    <property type="entry name" value="Glyco_transf_4"/>
    <property type="match status" value="1"/>
</dbReference>
<evidence type="ECO:0000313" key="5">
    <source>
        <dbReference type="EMBL" id="NDY82330.1"/>
    </source>
</evidence>
<dbReference type="RefSeq" id="WP_163651637.1">
    <property type="nucleotide sequence ID" value="NZ_JAAGRN010000002.1"/>
</dbReference>
<evidence type="ECO:0000256" key="2">
    <source>
        <dbReference type="ARBA" id="ARBA00022679"/>
    </source>
</evidence>
<dbReference type="PANTHER" id="PTHR12526">
    <property type="entry name" value="GLYCOSYLTRANSFERASE"/>
    <property type="match status" value="1"/>
</dbReference>
<comment type="caution">
    <text evidence="5">The sequence shown here is derived from an EMBL/GenBank/DDBJ whole genome shotgun (WGS) entry which is preliminary data.</text>
</comment>
<proteinExistence type="predicted"/>
<organism evidence="5">
    <name type="scientific">Sheuella amnicola</name>
    <dbReference type="NCBI Taxonomy" id="2707330"/>
    <lineage>
        <taxon>Bacteria</taxon>
        <taxon>Pseudomonadati</taxon>
        <taxon>Pseudomonadota</taxon>
        <taxon>Betaproteobacteria</taxon>
        <taxon>Burkholderiales</taxon>
        <taxon>Alcaligenaceae</taxon>
        <taxon>Sheuella</taxon>
    </lineage>
</organism>
<dbReference type="AlphaFoldDB" id="A0A6B2QVC0"/>